<dbReference type="PANTHER" id="PTHR37944">
    <property type="entry name" value="PORIN B"/>
    <property type="match status" value="1"/>
</dbReference>
<feature type="signal peptide" evidence="2">
    <location>
        <begin position="1"/>
        <end position="26"/>
    </location>
</feature>
<organism evidence="3 4">
    <name type="scientific">Rhodanobacter denitrificans</name>
    <dbReference type="NCBI Taxonomy" id="666685"/>
    <lineage>
        <taxon>Bacteria</taxon>
        <taxon>Pseudomonadati</taxon>
        <taxon>Pseudomonadota</taxon>
        <taxon>Gammaproteobacteria</taxon>
        <taxon>Lysobacterales</taxon>
        <taxon>Rhodanobacteraceae</taxon>
        <taxon>Rhodanobacter</taxon>
    </lineage>
</organism>
<comment type="similarity">
    <text evidence="1 2">Belongs to the OprB family.</text>
</comment>
<dbReference type="GO" id="GO:0016020">
    <property type="term" value="C:membrane"/>
    <property type="evidence" value="ECO:0007669"/>
    <property type="project" value="InterPro"/>
</dbReference>
<dbReference type="EMBL" id="QFWQ01000001">
    <property type="protein sequence ID" value="RCS31724.1"/>
    <property type="molecule type" value="Genomic_DNA"/>
</dbReference>
<dbReference type="Proteomes" id="UP000252387">
    <property type="component" value="Unassembled WGS sequence"/>
</dbReference>
<feature type="chain" id="PRO_5016487835" evidence="2">
    <location>
        <begin position="27"/>
        <end position="439"/>
    </location>
</feature>
<dbReference type="PANTHER" id="PTHR37944:SF1">
    <property type="entry name" value="PORIN B"/>
    <property type="match status" value="1"/>
</dbReference>
<sequence>MRHPSCTIFGLALGGALWLCTLPVMAQQAGDDSWLTRPTLTGDWGGTRSSLQDDGITLRAHWTTESAGNLSGGHEQTARYTQQLDAGADLDLDKLWGVPNAKIQFTVTERDGRSLSNDALGNQFSVQELYGAGQNFRLAELNWQQDFLEHRIFVELGWSPVGDDFARLPAFCNFQNGIICGHANAMTTNSGAHNFPTAQWGGHVKWHATPNFYATIGAYLNNPNAGNKDQGFNLSLKHRGVFVPVELGWSTGRGVGQLPGDLKFGVYYNTAGTPDVYTDINGQPAGLTGARFLQHNGRSGGYVIADRMVYREGPDSSRGLTLGMMAGVGDKATARFRDFWVIGGHYQGTFAGRDNDVISFMLASGRTNPRLTRYQRDRDRVAPGSVGIQSYESVAEIDYGARITPWLTLRPNLQYVIHPGGTGDIPDAFVIGLYTQVTF</sequence>
<name>A0A368KIJ0_9GAMM</name>
<evidence type="ECO:0000313" key="3">
    <source>
        <dbReference type="EMBL" id="RCS31724.1"/>
    </source>
</evidence>
<dbReference type="InterPro" id="IPR007049">
    <property type="entry name" value="Carb-sel_porin_OprB"/>
</dbReference>
<evidence type="ECO:0000313" key="4">
    <source>
        <dbReference type="Proteomes" id="UP000252387"/>
    </source>
</evidence>
<proteinExistence type="inferred from homology"/>
<dbReference type="GO" id="GO:0015288">
    <property type="term" value="F:porin activity"/>
    <property type="evidence" value="ECO:0007669"/>
    <property type="project" value="InterPro"/>
</dbReference>
<dbReference type="GO" id="GO:0008643">
    <property type="term" value="P:carbohydrate transport"/>
    <property type="evidence" value="ECO:0007669"/>
    <property type="project" value="InterPro"/>
</dbReference>
<dbReference type="InterPro" id="IPR052932">
    <property type="entry name" value="OprB_Porin"/>
</dbReference>
<dbReference type="InterPro" id="IPR038673">
    <property type="entry name" value="OprB_sf"/>
</dbReference>
<evidence type="ECO:0000256" key="1">
    <source>
        <dbReference type="ARBA" id="ARBA00008769"/>
    </source>
</evidence>
<keyword evidence="2" id="KW-0732">Signal</keyword>
<gene>
    <name evidence="3" type="ORF">DEO45_00730</name>
</gene>
<dbReference type="Gene3D" id="2.40.160.180">
    <property type="entry name" value="Carbohydrate-selective porin OprB"/>
    <property type="match status" value="1"/>
</dbReference>
<reference evidence="3 4" key="1">
    <citation type="submission" date="2018-05" db="EMBL/GenBank/DDBJ databases">
        <title>Draft genome sequence of Rhodanobacter denitrificans Yn1 isolated from gold copper mine.</title>
        <authorList>
            <person name="Yang N."/>
            <person name="Mazhar H.S."/>
            <person name="Rensing C."/>
        </authorList>
    </citation>
    <scope>NUCLEOTIDE SEQUENCE [LARGE SCALE GENOMIC DNA]</scope>
    <source>
        <strain evidence="3 4">Yn1</strain>
    </source>
</reference>
<comment type="caution">
    <text evidence="3">The sequence shown here is derived from an EMBL/GenBank/DDBJ whole genome shotgun (WGS) entry which is preliminary data.</text>
</comment>
<dbReference type="OrthoDB" id="545475at2"/>
<dbReference type="RefSeq" id="WP_114340460.1">
    <property type="nucleotide sequence ID" value="NZ_QFWQ01000001.1"/>
</dbReference>
<keyword evidence="4" id="KW-1185">Reference proteome</keyword>
<evidence type="ECO:0000256" key="2">
    <source>
        <dbReference type="RuleBase" id="RU363072"/>
    </source>
</evidence>
<protein>
    <submittedName>
        <fullName evidence="3">Carbohydrate porin</fullName>
    </submittedName>
</protein>
<accession>A0A368KIJ0</accession>
<dbReference type="Pfam" id="PF04966">
    <property type="entry name" value="OprB"/>
    <property type="match status" value="1"/>
</dbReference>
<dbReference type="AlphaFoldDB" id="A0A368KIJ0"/>